<dbReference type="PANTHER" id="PTHR45947">
    <property type="entry name" value="SULFOQUINOVOSYL TRANSFERASE SQD2"/>
    <property type="match status" value="1"/>
</dbReference>
<accession>A0ABS1KMD2</accession>
<feature type="domain" description="Glycosyltransferase subfamily 4-like N-terminal" evidence="7">
    <location>
        <begin position="233"/>
        <end position="339"/>
    </location>
</feature>
<evidence type="ECO:0000259" key="6">
    <source>
        <dbReference type="Pfam" id="PF08323"/>
    </source>
</evidence>
<evidence type="ECO:0000259" key="7">
    <source>
        <dbReference type="Pfam" id="PF13439"/>
    </source>
</evidence>
<keyword evidence="3" id="KW-0328">Glycosyltransferase</keyword>
<proteinExistence type="predicted"/>
<sequence>MRVLMFGWEFPPHISGGLGTACQGLTESLVQDGVNVVFVVPKMGGDEYAPGMQMISGADIPIPVARPSSQKTPLPQITAVTGTILDARQAKPDGNTMTTTPTSTQVISLTPRPHFAAPRAVASMTVVQVPSYLTPYAVPALPYAIDFVVAQENVPFDIEESLESAYDNGEAADTRSEIQASATNLKDCEGVSPVLNTVSSSGAEDVALDELEVTEFTTYPFSGAYGGDLMQETARYADVARSIAQHHDHDVIHVHDWMTFPAGLAAKAESGKPLIVHVHSTEFDRSGDHPHPAVFAMEREGLQGADHVVAVSAWTKQILVSRYGISPAKISVVHNGVVPKERSAALARRPGSQVVTFLGRLTFQKGPLYFVQAAFKVLQKFPDTHFIVAGSGDLFPAVVEHVAHLRLSSRFYFTGFLKGDHVDKVWSVSDLYVMPSVSEPFGITPLEAVQAGIPVIVSKQSGVSEVMQHAIKVDFWNIDALANAICTVLAYKSLSSTLRKNSKHEIKNITWAKPARKIKTLYHEITR</sequence>
<comment type="caution">
    <text evidence="8">The sequence shown here is derived from an EMBL/GenBank/DDBJ whole genome shotgun (WGS) entry which is preliminary data.</text>
</comment>
<dbReference type="InterPro" id="IPR001296">
    <property type="entry name" value="Glyco_trans_1"/>
</dbReference>
<keyword evidence="4" id="KW-0808">Transferase</keyword>
<dbReference type="PROSITE" id="PS51257">
    <property type="entry name" value="PROKAR_LIPOPROTEIN"/>
    <property type="match status" value="1"/>
</dbReference>
<dbReference type="EMBL" id="JAERRB010000001">
    <property type="protein sequence ID" value="MBL0740596.1"/>
    <property type="molecule type" value="Genomic_DNA"/>
</dbReference>
<dbReference type="Pfam" id="PF00534">
    <property type="entry name" value="Glycos_transf_1"/>
    <property type="match status" value="1"/>
</dbReference>
<dbReference type="InterPro" id="IPR013534">
    <property type="entry name" value="Starch_synth_cat_dom"/>
</dbReference>
<evidence type="ECO:0000256" key="1">
    <source>
        <dbReference type="ARBA" id="ARBA00001478"/>
    </source>
</evidence>
<organism evidence="8 9">
    <name type="scientific">Chryseolinea lacunae</name>
    <dbReference type="NCBI Taxonomy" id="2801331"/>
    <lineage>
        <taxon>Bacteria</taxon>
        <taxon>Pseudomonadati</taxon>
        <taxon>Bacteroidota</taxon>
        <taxon>Cytophagia</taxon>
        <taxon>Cytophagales</taxon>
        <taxon>Fulvivirgaceae</taxon>
        <taxon>Chryseolinea</taxon>
    </lineage>
</organism>
<dbReference type="Gene3D" id="3.40.50.2000">
    <property type="entry name" value="Glycogen Phosphorylase B"/>
    <property type="match status" value="3"/>
</dbReference>
<evidence type="ECO:0000259" key="5">
    <source>
        <dbReference type="Pfam" id="PF00534"/>
    </source>
</evidence>
<dbReference type="InterPro" id="IPR028098">
    <property type="entry name" value="Glyco_trans_4-like_N"/>
</dbReference>
<evidence type="ECO:0000313" key="8">
    <source>
        <dbReference type="EMBL" id="MBL0740596.1"/>
    </source>
</evidence>
<gene>
    <name evidence="8" type="ORF">JI741_05170</name>
</gene>
<dbReference type="Pfam" id="PF08323">
    <property type="entry name" value="Glyco_transf_5"/>
    <property type="match status" value="1"/>
</dbReference>
<evidence type="ECO:0000256" key="2">
    <source>
        <dbReference type="ARBA" id="ARBA00012588"/>
    </source>
</evidence>
<evidence type="ECO:0000256" key="3">
    <source>
        <dbReference type="ARBA" id="ARBA00022676"/>
    </source>
</evidence>
<evidence type="ECO:0000256" key="4">
    <source>
        <dbReference type="ARBA" id="ARBA00022679"/>
    </source>
</evidence>
<comment type="catalytic activity">
    <reaction evidence="1">
        <text>[(1-&gt;4)-alpha-D-glucosyl](n) + ADP-alpha-D-glucose = [(1-&gt;4)-alpha-D-glucosyl](n+1) + ADP + H(+)</text>
        <dbReference type="Rhea" id="RHEA:18189"/>
        <dbReference type="Rhea" id="RHEA-COMP:9584"/>
        <dbReference type="Rhea" id="RHEA-COMP:9587"/>
        <dbReference type="ChEBI" id="CHEBI:15378"/>
        <dbReference type="ChEBI" id="CHEBI:15444"/>
        <dbReference type="ChEBI" id="CHEBI:57498"/>
        <dbReference type="ChEBI" id="CHEBI:456216"/>
        <dbReference type="EC" id="2.4.1.21"/>
    </reaction>
</comment>
<name>A0ABS1KMD2_9BACT</name>
<dbReference type="RefSeq" id="WP_202007922.1">
    <property type="nucleotide sequence ID" value="NZ_JAERRB010000001.1"/>
</dbReference>
<protein>
    <recommendedName>
        <fullName evidence="2">starch synthase</fullName>
        <ecNumber evidence="2">2.4.1.21</ecNumber>
    </recommendedName>
</protein>
<evidence type="ECO:0000313" key="9">
    <source>
        <dbReference type="Proteomes" id="UP000613030"/>
    </source>
</evidence>
<feature type="domain" description="Glycosyl transferase family 1" evidence="5">
    <location>
        <begin position="344"/>
        <end position="504"/>
    </location>
</feature>
<dbReference type="SUPFAM" id="SSF53756">
    <property type="entry name" value="UDP-Glycosyltransferase/glycogen phosphorylase"/>
    <property type="match status" value="2"/>
</dbReference>
<feature type="domain" description="Starch synthase catalytic" evidence="6">
    <location>
        <begin position="2"/>
        <end position="47"/>
    </location>
</feature>
<dbReference type="EC" id="2.4.1.21" evidence="2"/>
<dbReference type="Proteomes" id="UP000613030">
    <property type="component" value="Unassembled WGS sequence"/>
</dbReference>
<keyword evidence="9" id="KW-1185">Reference proteome</keyword>
<reference evidence="8 9" key="1">
    <citation type="submission" date="2021-01" db="EMBL/GenBank/DDBJ databases">
        <title>Chryseolinea sp. Jin1 Genome sequencing and assembly.</title>
        <authorList>
            <person name="Kim I."/>
        </authorList>
    </citation>
    <scope>NUCLEOTIDE SEQUENCE [LARGE SCALE GENOMIC DNA]</scope>
    <source>
        <strain evidence="8 9">Jin1</strain>
    </source>
</reference>
<dbReference type="CDD" id="cd03801">
    <property type="entry name" value="GT4_PimA-like"/>
    <property type="match status" value="1"/>
</dbReference>
<dbReference type="Pfam" id="PF13439">
    <property type="entry name" value="Glyco_transf_4"/>
    <property type="match status" value="1"/>
</dbReference>
<dbReference type="PANTHER" id="PTHR45947:SF3">
    <property type="entry name" value="SULFOQUINOVOSYL TRANSFERASE SQD2"/>
    <property type="match status" value="1"/>
</dbReference>
<dbReference type="InterPro" id="IPR050194">
    <property type="entry name" value="Glycosyltransferase_grp1"/>
</dbReference>